<dbReference type="PANTHER" id="PTHR47186">
    <property type="entry name" value="LEUCINE-RICH REPEAT-CONTAINING PROTEIN 57"/>
    <property type="match status" value="1"/>
</dbReference>
<keyword evidence="1" id="KW-0677">Repeat</keyword>
<dbReference type="EMBL" id="JBEDUW010000003">
    <property type="protein sequence ID" value="KAK9938794.1"/>
    <property type="molecule type" value="Genomic_DNA"/>
</dbReference>
<dbReference type="AlphaFoldDB" id="A0AAW1XQX8"/>
<evidence type="ECO:0000313" key="4">
    <source>
        <dbReference type="Proteomes" id="UP001457282"/>
    </source>
</evidence>
<dbReference type="InterPro" id="IPR032675">
    <property type="entry name" value="LRR_dom_sf"/>
</dbReference>
<name>A0AAW1XQX8_RUBAR</name>
<comment type="caution">
    <text evidence="3">The sequence shown here is derived from an EMBL/GenBank/DDBJ whole genome shotgun (WGS) entry which is preliminary data.</text>
</comment>
<keyword evidence="4" id="KW-1185">Reference proteome</keyword>
<evidence type="ECO:0000259" key="2">
    <source>
        <dbReference type="Pfam" id="PF23598"/>
    </source>
</evidence>
<organism evidence="3 4">
    <name type="scientific">Rubus argutus</name>
    <name type="common">Southern blackberry</name>
    <dbReference type="NCBI Taxonomy" id="59490"/>
    <lineage>
        <taxon>Eukaryota</taxon>
        <taxon>Viridiplantae</taxon>
        <taxon>Streptophyta</taxon>
        <taxon>Embryophyta</taxon>
        <taxon>Tracheophyta</taxon>
        <taxon>Spermatophyta</taxon>
        <taxon>Magnoliopsida</taxon>
        <taxon>eudicotyledons</taxon>
        <taxon>Gunneridae</taxon>
        <taxon>Pentapetalae</taxon>
        <taxon>rosids</taxon>
        <taxon>fabids</taxon>
        <taxon>Rosales</taxon>
        <taxon>Rosaceae</taxon>
        <taxon>Rosoideae</taxon>
        <taxon>Rosoideae incertae sedis</taxon>
        <taxon>Rubus</taxon>
    </lineage>
</organism>
<dbReference type="Pfam" id="PF23598">
    <property type="entry name" value="LRR_14"/>
    <property type="match status" value="1"/>
</dbReference>
<evidence type="ECO:0000313" key="3">
    <source>
        <dbReference type="EMBL" id="KAK9938794.1"/>
    </source>
</evidence>
<accession>A0AAW1XQX8</accession>
<protein>
    <recommendedName>
        <fullName evidence="2">Disease resistance R13L4/SHOC-2-like LRR domain-containing protein</fullName>
    </recommendedName>
</protein>
<dbReference type="SUPFAM" id="SSF52058">
    <property type="entry name" value="L domain-like"/>
    <property type="match status" value="1"/>
</dbReference>
<dbReference type="PANTHER" id="PTHR47186:SF3">
    <property type="entry name" value="OS09G0267800 PROTEIN"/>
    <property type="match status" value="1"/>
</dbReference>
<dbReference type="Proteomes" id="UP001457282">
    <property type="component" value="Unassembled WGS sequence"/>
</dbReference>
<gene>
    <name evidence="3" type="ORF">M0R45_015514</name>
</gene>
<dbReference type="InterPro" id="IPR055414">
    <property type="entry name" value="LRR_R13L4/SHOC2-like"/>
</dbReference>
<feature type="domain" description="Disease resistance R13L4/SHOC-2-like LRR" evidence="2">
    <location>
        <begin position="71"/>
        <end position="207"/>
    </location>
</feature>
<evidence type="ECO:0000256" key="1">
    <source>
        <dbReference type="ARBA" id="ARBA00022737"/>
    </source>
</evidence>
<sequence length="232" mass="26801">MHDLMLELALSTSEKEKFCSVYDGRESMEEIGVRRLSIQTTEGEIKVCTAPLASLIDPPLVTNEEEFLRVDALSSPPPQLLRLVLGGKLESVPRWFCSLHSLTYLNLHWTRLEEDLPPHIEALPNLQWLRLDNACAVEELCFSRGFVKLTHLELFNIPLLEKITIEQGVMPNLQLLRFYRCTELKTIPGGFEYLTQLETFYFNCTSEEFYESIVEGGVNHSKFRQRFPSMRM</sequence>
<reference evidence="3 4" key="1">
    <citation type="journal article" date="2023" name="G3 (Bethesda)">
        <title>A chromosome-length genome assembly and annotation of blackberry (Rubus argutus, cv. 'Hillquist').</title>
        <authorList>
            <person name="Bruna T."/>
            <person name="Aryal R."/>
            <person name="Dudchenko O."/>
            <person name="Sargent D.J."/>
            <person name="Mead D."/>
            <person name="Buti M."/>
            <person name="Cavallini A."/>
            <person name="Hytonen T."/>
            <person name="Andres J."/>
            <person name="Pham M."/>
            <person name="Weisz D."/>
            <person name="Mascagni F."/>
            <person name="Usai G."/>
            <person name="Natali L."/>
            <person name="Bassil N."/>
            <person name="Fernandez G.E."/>
            <person name="Lomsadze A."/>
            <person name="Armour M."/>
            <person name="Olukolu B."/>
            <person name="Poorten T."/>
            <person name="Britton C."/>
            <person name="Davik J."/>
            <person name="Ashrafi H."/>
            <person name="Aiden E.L."/>
            <person name="Borodovsky M."/>
            <person name="Worthington M."/>
        </authorList>
    </citation>
    <scope>NUCLEOTIDE SEQUENCE [LARGE SCALE GENOMIC DNA]</scope>
    <source>
        <strain evidence="3">PI 553951</strain>
    </source>
</reference>
<proteinExistence type="predicted"/>
<dbReference type="Gene3D" id="3.80.10.10">
    <property type="entry name" value="Ribonuclease Inhibitor"/>
    <property type="match status" value="1"/>
</dbReference>